<protein>
    <submittedName>
        <fullName evidence="1">Uncharacterized protein</fullName>
    </submittedName>
</protein>
<sequence>MNIVKDHFGAIPRVMTSNTLKVDNSSHCTTPSDRADHQVVSVKVGCFHINPANA</sequence>
<comment type="caution">
    <text evidence="1">The sequence shown here is derived from an EMBL/GenBank/DDBJ whole genome shotgun (WGS) entry which is preliminary data.</text>
</comment>
<organism evidence="1 2">
    <name type="scientific">Plutella xylostella</name>
    <name type="common">Diamondback moth</name>
    <name type="synonym">Plutella maculipennis</name>
    <dbReference type="NCBI Taxonomy" id="51655"/>
    <lineage>
        <taxon>Eukaryota</taxon>
        <taxon>Metazoa</taxon>
        <taxon>Ecdysozoa</taxon>
        <taxon>Arthropoda</taxon>
        <taxon>Hexapoda</taxon>
        <taxon>Insecta</taxon>
        <taxon>Pterygota</taxon>
        <taxon>Neoptera</taxon>
        <taxon>Endopterygota</taxon>
        <taxon>Lepidoptera</taxon>
        <taxon>Glossata</taxon>
        <taxon>Ditrysia</taxon>
        <taxon>Yponomeutoidea</taxon>
        <taxon>Plutellidae</taxon>
        <taxon>Plutella</taxon>
    </lineage>
</organism>
<reference evidence="1 2" key="1">
    <citation type="submission" date="2021-06" db="EMBL/GenBank/DDBJ databases">
        <title>A haploid diamondback moth (Plutella xylostella L.) genome assembly resolves 31 chromosomes and identifies a diamide resistance mutation.</title>
        <authorList>
            <person name="Ward C.M."/>
            <person name="Perry K.D."/>
            <person name="Baker G."/>
            <person name="Powis K."/>
            <person name="Heckel D.G."/>
            <person name="Baxter S.W."/>
        </authorList>
    </citation>
    <scope>NUCLEOTIDE SEQUENCE [LARGE SCALE GENOMIC DNA]</scope>
    <source>
        <strain evidence="1 2">LV</strain>
        <tissue evidence="1">Single pupa</tissue>
    </source>
</reference>
<evidence type="ECO:0000313" key="1">
    <source>
        <dbReference type="EMBL" id="KAG7308416.1"/>
    </source>
</evidence>
<name>A0ABQ7QTP1_PLUXY</name>
<dbReference type="EMBL" id="JAHIBW010000008">
    <property type="protein sequence ID" value="KAG7308416.1"/>
    <property type="molecule type" value="Genomic_DNA"/>
</dbReference>
<gene>
    <name evidence="1" type="ORF">JYU34_005616</name>
</gene>
<keyword evidence="2" id="KW-1185">Reference proteome</keyword>
<dbReference type="Proteomes" id="UP000823941">
    <property type="component" value="Chromosome 8"/>
</dbReference>
<evidence type="ECO:0000313" key="2">
    <source>
        <dbReference type="Proteomes" id="UP000823941"/>
    </source>
</evidence>
<proteinExistence type="predicted"/>
<accession>A0ABQ7QTP1</accession>